<reference evidence="1" key="1">
    <citation type="submission" date="2016-01" db="EMBL/GenBank/DDBJ databases">
        <authorList>
            <person name="Peeters C."/>
        </authorList>
    </citation>
    <scope>NUCLEOTIDE SEQUENCE</scope>
    <source>
        <strain evidence="1">LMG 29321</strain>
    </source>
</reference>
<evidence type="ECO:0000313" key="1">
    <source>
        <dbReference type="EMBL" id="SAL00366.1"/>
    </source>
</evidence>
<dbReference type="AlphaFoldDB" id="A0A158E1Q3"/>
<proteinExistence type="predicted"/>
<name>A0A158E1Q3_9BURK</name>
<keyword evidence="2" id="KW-1185">Reference proteome</keyword>
<dbReference type="Proteomes" id="UP000071859">
    <property type="component" value="Unassembled WGS sequence"/>
</dbReference>
<gene>
    <name evidence="1" type="ORF">AWB78_05940</name>
</gene>
<accession>A0A158E1Q3</accession>
<evidence type="ECO:0000313" key="2">
    <source>
        <dbReference type="Proteomes" id="UP000071859"/>
    </source>
</evidence>
<organism evidence="1 2">
    <name type="scientific">Caballeronia calidae</name>
    <dbReference type="NCBI Taxonomy" id="1777139"/>
    <lineage>
        <taxon>Bacteria</taxon>
        <taxon>Pseudomonadati</taxon>
        <taxon>Pseudomonadota</taxon>
        <taxon>Betaproteobacteria</taxon>
        <taxon>Burkholderiales</taxon>
        <taxon>Burkholderiaceae</taxon>
        <taxon>Caballeronia</taxon>
    </lineage>
</organism>
<dbReference type="EMBL" id="FCOX02000041">
    <property type="protein sequence ID" value="SAL00366.1"/>
    <property type="molecule type" value="Genomic_DNA"/>
</dbReference>
<comment type="caution">
    <text evidence="1">The sequence shown here is derived from an EMBL/GenBank/DDBJ whole genome shotgun (WGS) entry which is preliminary data.</text>
</comment>
<protein>
    <submittedName>
        <fullName evidence="1">Uncharacterized protein</fullName>
    </submittedName>
</protein>
<sequence length="36" mass="3856">MTVNLCPCRQLVWNRGALCAVHDENSSEGPAAGRLS</sequence>